<protein>
    <recommendedName>
        <fullName evidence="3">Glycosyl transferase</fullName>
    </recommendedName>
</protein>
<dbReference type="Pfam" id="PF14305">
    <property type="entry name" value="ATPgrasp_TupA"/>
    <property type="match status" value="1"/>
</dbReference>
<gene>
    <name evidence="1" type="ORF">BLTE_25630</name>
</gene>
<sequence>MNSLAHQLFDTLPSHIRVPLLHLRATGKIPNIFRPRNLNDLHAWRKLNIKRGSSLGDLLVVTGSKLLMRDWVSERGLSQHLPDLIEVLRSPAELAEFRWTAPCVLKAAHGSAMNAFLQEEPSPKRLEEVKRGAVRWFDRGHGHSAGEWWYGLGPRAILVEGFFGERGESPPDYKFFCIRGEPQFVQVDHNRHTGHRRNLFLPDWTPLNSTLSVRPGKGAARPEKLSEMLDIAKRLSEPFDLVRIDLYHLASGRILIGEITHSPGSGWEYLSDNEFSQAIVKTYYRLNPGWPSI</sequence>
<proteinExistence type="predicted"/>
<evidence type="ECO:0000313" key="1">
    <source>
        <dbReference type="EMBL" id="BBF93878.1"/>
    </source>
</evidence>
<dbReference type="InterPro" id="IPR029465">
    <property type="entry name" value="ATPgrasp_TupA"/>
</dbReference>
<keyword evidence="2" id="KW-1185">Reference proteome</keyword>
<accession>A0A348G2U5</accession>
<dbReference type="Proteomes" id="UP000266934">
    <property type="component" value="Chromosome"/>
</dbReference>
<reference evidence="1 2" key="1">
    <citation type="submission" date="2018-08" db="EMBL/GenBank/DDBJ databases">
        <title>Complete genome sequencing of Blastochloris tepida GI.</title>
        <authorList>
            <person name="Tsukatani Y."/>
            <person name="Mori H."/>
        </authorList>
    </citation>
    <scope>NUCLEOTIDE SEQUENCE [LARGE SCALE GENOMIC DNA]</scope>
    <source>
        <strain evidence="1 2">GI</strain>
    </source>
</reference>
<dbReference type="EMBL" id="AP018907">
    <property type="protein sequence ID" value="BBF93878.1"/>
    <property type="molecule type" value="Genomic_DNA"/>
</dbReference>
<organism evidence="1 2">
    <name type="scientific">Blastochloris tepida</name>
    <dbReference type="NCBI Taxonomy" id="2233851"/>
    <lineage>
        <taxon>Bacteria</taxon>
        <taxon>Pseudomonadati</taxon>
        <taxon>Pseudomonadota</taxon>
        <taxon>Alphaproteobacteria</taxon>
        <taxon>Hyphomicrobiales</taxon>
        <taxon>Blastochloridaceae</taxon>
        <taxon>Blastochloris</taxon>
    </lineage>
</organism>
<evidence type="ECO:0000313" key="2">
    <source>
        <dbReference type="Proteomes" id="UP000266934"/>
    </source>
</evidence>
<evidence type="ECO:0008006" key="3">
    <source>
        <dbReference type="Google" id="ProtNLM"/>
    </source>
</evidence>
<dbReference type="AlphaFoldDB" id="A0A348G2U5"/>
<dbReference type="OrthoDB" id="9791827at2"/>
<name>A0A348G2U5_9HYPH</name>
<dbReference type="KEGG" id="blag:BLTE_25630"/>
<dbReference type="RefSeq" id="WP_126401053.1">
    <property type="nucleotide sequence ID" value="NZ_AP018907.1"/>
</dbReference>